<dbReference type="STRING" id="576137.A0A1L7WJ01"/>
<gene>
    <name evidence="2" type="ORF">PAC_02617</name>
</gene>
<dbReference type="EMBL" id="FJOG01000003">
    <property type="protein sequence ID" value="CZR52740.1"/>
    <property type="molecule type" value="Genomic_DNA"/>
</dbReference>
<dbReference type="Gene3D" id="2.100.10.30">
    <property type="entry name" value="Jacalin-like lectin domain"/>
    <property type="match status" value="1"/>
</dbReference>
<name>A0A1L7WJ01_9HELO</name>
<dbReference type="SUPFAM" id="SSF81383">
    <property type="entry name" value="F-box domain"/>
    <property type="match status" value="1"/>
</dbReference>
<organism evidence="2 3">
    <name type="scientific">Phialocephala subalpina</name>
    <dbReference type="NCBI Taxonomy" id="576137"/>
    <lineage>
        <taxon>Eukaryota</taxon>
        <taxon>Fungi</taxon>
        <taxon>Dikarya</taxon>
        <taxon>Ascomycota</taxon>
        <taxon>Pezizomycotina</taxon>
        <taxon>Leotiomycetes</taxon>
        <taxon>Helotiales</taxon>
        <taxon>Mollisiaceae</taxon>
        <taxon>Phialocephala</taxon>
        <taxon>Phialocephala fortinii species complex</taxon>
    </lineage>
</organism>
<accession>A0A1L7WJ01</accession>
<feature type="region of interest" description="Disordered" evidence="1">
    <location>
        <begin position="338"/>
        <end position="381"/>
    </location>
</feature>
<keyword evidence="3" id="KW-1185">Reference proteome</keyword>
<evidence type="ECO:0000313" key="2">
    <source>
        <dbReference type="EMBL" id="CZR52740.1"/>
    </source>
</evidence>
<reference evidence="2 3" key="1">
    <citation type="submission" date="2016-03" db="EMBL/GenBank/DDBJ databases">
        <authorList>
            <person name="Ploux O."/>
        </authorList>
    </citation>
    <scope>NUCLEOTIDE SEQUENCE [LARGE SCALE GENOMIC DNA]</scope>
    <source>
        <strain evidence="2 3">UAMH 11012</strain>
    </source>
</reference>
<sequence>MGGWDVNCAICGAGFSAFDPFGEEGFQGDGGEDTGYDRRILSVEDLEWLDNARVIGFNPEAFGVRKCFISGKSDREEYGTLECAYGDDPNLPRPSGSYAQNNPGQVPLATYSNYDPNIPLAVPFHEDCFILLSKAIYHHQHGTVPPNLGKGEKFTGGESDLALGIVSKDALYAALKKLYVMDSYDHCLTHVDYGELRETVQEQYWCCFRGQESWVSNPLTGPQLKAFFSSAQDLALAVSGPPPSPTNFSLGTKNPFTKFPKELISEILLHLPLSSLKSFALSGLAPFALAQDNAFWHRKTNLDFPFLYDFPTLEGERNWLAVYQELHRQCYPKIPVPALEGQEDEGGDEEFEGGEDAGGEEEAGGEDGNENTRAPTQPEPDTTLVLSLANRRRVWGICQQIIPSYISALKELEGGDNFENQIDKRVVERSLSLQMPIVANPLPSDGKAISTYFISSWEELKGGLKLQFWFEDDNGDEKGRLCGVEVQGQRLFGTRGVRFEEPEEVVIEEGTWVEGLVFVVDGGSENALKDSRMGITAFEVLLDNGQSTKVGNQTGDKRLLKVNDGMVITGLIGELGNGIITRLGLLQAPNPNSPTLLPPSKIVPQIQKPLWHTSLPPLNIHAAPYETGYWTPSRSYDTIPMPFILFSLDGSFEKLGKLRGIEGDLDLRCWGVKSADGEGKRTGPMDKMDEGECFEIHGEDGERVVKVEIGMNSLVMGLKITTNKNRFAFFGQTQKNYHITYEETEEAFIAGLYISWGYGDDRRCCSTTSVLTAAKPGHDASKGKIEGVKNQTPWSPPRPEDDRLGHSSFVHIALVDEGEYEEYKDMHW</sequence>
<dbReference type="InterPro" id="IPR036047">
    <property type="entry name" value="F-box-like_dom_sf"/>
</dbReference>
<dbReference type="AlphaFoldDB" id="A0A1L7WJ01"/>
<feature type="compositionally biased region" description="Acidic residues" evidence="1">
    <location>
        <begin position="341"/>
        <end position="369"/>
    </location>
</feature>
<evidence type="ECO:0000313" key="3">
    <source>
        <dbReference type="Proteomes" id="UP000184330"/>
    </source>
</evidence>
<evidence type="ECO:0000256" key="1">
    <source>
        <dbReference type="SAM" id="MobiDB-lite"/>
    </source>
</evidence>
<dbReference type="OrthoDB" id="9984533at2759"/>
<dbReference type="SUPFAM" id="SSF51101">
    <property type="entry name" value="Mannose-binding lectins"/>
    <property type="match status" value="1"/>
</dbReference>
<feature type="compositionally biased region" description="Basic and acidic residues" evidence="1">
    <location>
        <begin position="776"/>
        <end position="787"/>
    </location>
</feature>
<protein>
    <recommendedName>
        <fullName evidence="4">F-box domain-containing protein</fullName>
    </recommendedName>
</protein>
<feature type="region of interest" description="Disordered" evidence="1">
    <location>
        <begin position="776"/>
        <end position="803"/>
    </location>
</feature>
<evidence type="ECO:0008006" key="4">
    <source>
        <dbReference type="Google" id="ProtNLM"/>
    </source>
</evidence>
<dbReference type="InterPro" id="IPR036404">
    <property type="entry name" value="Jacalin-like_lectin_dom_sf"/>
</dbReference>
<dbReference type="Proteomes" id="UP000184330">
    <property type="component" value="Unassembled WGS sequence"/>
</dbReference>
<proteinExistence type="predicted"/>